<dbReference type="InterPro" id="IPR029063">
    <property type="entry name" value="SAM-dependent_MTases_sf"/>
</dbReference>
<dbReference type="SUPFAM" id="SSF53335">
    <property type="entry name" value="S-adenosyl-L-methionine-dependent methyltransferases"/>
    <property type="match status" value="1"/>
</dbReference>
<dbReference type="Pfam" id="PF13649">
    <property type="entry name" value="Methyltransf_25"/>
    <property type="match status" value="1"/>
</dbReference>
<evidence type="ECO:0000256" key="1">
    <source>
        <dbReference type="ARBA" id="ARBA00022679"/>
    </source>
</evidence>
<keyword evidence="4" id="KW-1185">Reference proteome</keyword>
<dbReference type="EMBL" id="FORQ01000001">
    <property type="protein sequence ID" value="SFI68036.1"/>
    <property type="molecule type" value="Genomic_DNA"/>
</dbReference>
<sequence length="251" mass="29378">MAWFETWFDTPYYHILYNDRNYEEAENFINLLVKELQLSPPAKIIDLACGKGRHSIFLNKMGFEVLGVDLSKQSIFHNKEFENPTLKFGVHDMRNPIIPLVSAEKVDAVFNLFTSFGYFEDPEDDKKVFRSISESLNDDGFFVLDFLNAKWVENTLVPTEKFTKGGIDFHIKKKIEDEHVIKDIVFSQNGKEFHFFEKVKLHTLEKIGEYAAEFGFERQAVFGDYHLNDFEENTSPRCINIFKKKKGFNQD</sequence>
<name>A0A1I3K6F8_9FLAO</name>
<dbReference type="Proteomes" id="UP000242560">
    <property type="component" value="Unassembled WGS sequence"/>
</dbReference>
<dbReference type="InterPro" id="IPR041698">
    <property type="entry name" value="Methyltransf_25"/>
</dbReference>
<dbReference type="PANTHER" id="PTHR43861">
    <property type="entry name" value="TRANS-ACONITATE 2-METHYLTRANSFERASE-RELATED"/>
    <property type="match status" value="1"/>
</dbReference>
<feature type="domain" description="Methyltransferase" evidence="2">
    <location>
        <begin position="44"/>
        <end position="140"/>
    </location>
</feature>
<protein>
    <submittedName>
        <fullName evidence="3">Methyltransferase domain-containing protein</fullName>
    </submittedName>
</protein>
<keyword evidence="3" id="KW-0489">Methyltransferase</keyword>
<dbReference type="CDD" id="cd02440">
    <property type="entry name" value="AdoMet_MTases"/>
    <property type="match status" value="1"/>
</dbReference>
<dbReference type="GO" id="GO:0008168">
    <property type="term" value="F:methyltransferase activity"/>
    <property type="evidence" value="ECO:0007669"/>
    <property type="project" value="UniProtKB-KW"/>
</dbReference>
<proteinExistence type="predicted"/>
<reference evidence="4" key="1">
    <citation type="submission" date="2016-10" db="EMBL/GenBank/DDBJ databases">
        <authorList>
            <person name="Varghese N."/>
            <person name="Submissions S."/>
        </authorList>
    </citation>
    <scope>NUCLEOTIDE SEQUENCE [LARGE SCALE GENOMIC DNA]</scope>
    <source>
        <strain evidence="4">DSM 22251</strain>
    </source>
</reference>
<gene>
    <name evidence="3" type="ORF">SAMN05421638_0620</name>
</gene>
<dbReference type="AlphaFoldDB" id="A0A1I3K6F8"/>
<dbReference type="Gene3D" id="3.40.50.150">
    <property type="entry name" value="Vaccinia Virus protein VP39"/>
    <property type="match status" value="1"/>
</dbReference>
<dbReference type="RefSeq" id="WP_089819399.1">
    <property type="nucleotide sequence ID" value="NZ_FORQ01000001.1"/>
</dbReference>
<dbReference type="GO" id="GO:0032259">
    <property type="term" value="P:methylation"/>
    <property type="evidence" value="ECO:0007669"/>
    <property type="project" value="UniProtKB-KW"/>
</dbReference>
<organism evidence="3 4">
    <name type="scientific">Kaistella treverensis</name>
    <dbReference type="NCBI Taxonomy" id="631455"/>
    <lineage>
        <taxon>Bacteria</taxon>
        <taxon>Pseudomonadati</taxon>
        <taxon>Bacteroidota</taxon>
        <taxon>Flavobacteriia</taxon>
        <taxon>Flavobacteriales</taxon>
        <taxon>Weeksellaceae</taxon>
        <taxon>Chryseobacterium group</taxon>
        <taxon>Kaistella</taxon>
    </lineage>
</organism>
<keyword evidence="1 3" id="KW-0808">Transferase</keyword>
<evidence type="ECO:0000313" key="4">
    <source>
        <dbReference type="Proteomes" id="UP000242560"/>
    </source>
</evidence>
<evidence type="ECO:0000259" key="2">
    <source>
        <dbReference type="Pfam" id="PF13649"/>
    </source>
</evidence>
<dbReference type="Gene3D" id="2.20.25.110">
    <property type="entry name" value="S-adenosyl-L-methionine-dependent methyltransferases"/>
    <property type="match status" value="1"/>
</dbReference>
<evidence type="ECO:0000313" key="3">
    <source>
        <dbReference type="EMBL" id="SFI68036.1"/>
    </source>
</evidence>
<accession>A0A1I3K6F8</accession>